<name>A0A8T2JIL2_9PIPI</name>
<gene>
    <name evidence="1" type="ORF">GDO86_011967</name>
</gene>
<comment type="caution">
    <text evidence="1">The sequence shown here is derived from an EMBL/GenBank/DDBJ whole genome shotgun (WGS) entry which is preliminary data.</text>
</comment>
<dbReference type="AlphaFoldDB" id="A0A8T2JIL2"/>
<evidence type="ECO:0000313" key="2">
    <source>
        <dbReference type="Proteomes" id="UP000812440"/>
    </source>
</evidence>
<dbReference type="EMBL" id="JAACNH010000005">
    <property type="protein sequence ID" value="KAG8443367.1"/>
    <property type="molecule type" value="Genomic_DNA"/>
</dbReference>
<sequence length="210" mass="23916">MSAFLEMKEEHIEMKIKKEEPDYEDHLAISPVPIPVRGDKTEILQIKKEKIEPDYEDHLDGMGTLAVPLTDGGLPEIQSENPEIKLEEGRHLDPDDIVVVKLTDGGLLEINSENPEVKLEEGRHLDQDEIVVKLTDGENTLNEEDSWDFDTFLQLRHQNILVLETNYSVSVIEESQMRTLTAVPKSAEMEDRGGACKYNMSGWELKSYCH</sequence>
<organism evidence="1 2">
    <name type="scientific">Hymenochirus boettgeri</name>
    <name type="common">Congo dwarf clawed frog</name>
    <dbReference type="NCBI Taxonomy" id="247094"/>
    <lineage>
        <taxon>Eukaryota</taxon>
        <taxon>Metazoa</taxon>
        <taxon>Chordata</taxon>
        <taxon>Craniata</taxon>
        <taxon>Vertebrata</taxon>
        <taxon>Euteleostomi</taxon>
        <taxon>Amphibia</taxon>
        <taxon>Batrachia</taxon>
        <taxon>Anura</taxon>
        <taxon>Pipoidea</taxon>
        <taxon>Pipidae</taxon>
        <taxon>Pipinae</taxon>
        <taxon>Hymenochirus</taxon>
    </lineage>
</organism>
<reference evidence="1" key="1">
    <citation type="thesis" date="2020" institute="ProQuest LLC" country="789 East Eisenhower Parkway, Ann Arbor, MI, USA">
        <title>Comparative Genomics and Chromosome Evolution.</title>
        <authorList>
            <person name="Mudd A.B."/>
        </authorList>
    </citation>
    <scope>NUCLEOTIDE SEQUENCE</scope>
    <source>
        <strain evidence="1">Female2</strain>
        <tissue evidence="1">Blood</tissue>
    </source>
</reference>
<dbReference type="Proteomes" id="UP000812440">
    <property type="component" value="Chromosome 6"/>
</dbReference>
<protein>
    <submittedName>
        <fullName evidence="1">Uncharacterized protein</fullName>
    </submittedName>
</protein>
<proteinExistence type="predicted"/>
<keyword evidence="2" id="KW-1185">Reference proteome</keyword>
<evidence type="ECO:0000313" key="1">
    <source>
        <dbReference type="EMBL" id="KAG8443367.1"/>
    </source>
</evidence>
<accession>A0A8T2JIL2</accession>